<accession>A0A815GA67</accession>
<proteinExistence type="predicted"/>
<dbReference type="Proteomes" id="UP000663852">
    <property type="component" value="Unassembled WGS sequence"/>
</dbReference>
<comment type="caution">
    <text evidence="3">The sequence shown here is derived from an EMBL/GenBank/DDBJ whole genome shotgun (WGS) entry which is preliminary data.</text>
</comment>
<sequence>MHYDPLIETASVCDPTENLPSTSCRTCKNKLMKKQTIDHTPVECLHQRCEYLENEVTRLKDHDMKSRLQIKELETKVLALEEVIKGLTTTKPVQATPFSLGERKKLHQSFQKANSEDMSKDINYDNIIRPPRTNSRERLGLFGSLGASSQHH</sequence>
<dbReference type="OrthoDB" id="9998467at2759"/>
<dbReference type="Proteomes" id="UP000663828">
    <property type="component" value="Unassembled WGS sequence"/>
</dbReference>
<dbReference type="EMBL" id="CAJNOJ010000063">
    <property type="protein sequence ID" value="CAF1006238.1"/>
    <property type="molecule type" value="Genomic_DNA"/>
</dbReference>
<keyword evidence="4" id="KW-1185">Reference proteome</keyword>
<evidence type="ECO:0000313" key="3">
    <source>
        <dbReference type="EMBL" id="CAF1335770.1"/>
    </source>
</evidence>
<reference evidence="3" key="1">
    <citation type="submission" date="2021-02" db="EMBL/GenBank/DDBJ databases">
        <authorList>
            <person name="Nowell W R."/>
        </authorList>
    </citation>
    <scope>NUCLEOTIDE SEQUENCE</scope>
</reference>
<gene>
    <name evidence="2" type="ORF">EDS130_LOCUS15147</name>
    <name evidence="3" type="ORF">XAT740_LOCUS30680</name>
</gene>
<evidence type="ECO:0000313" key="4">
    <source>
        <dbReference type="Proteomes" id="UP000663828"/>
    </source>
</evidence>
<keyword evidence="1" id="KW-0175">Coiled coil</keyword>
<organism evidence="3 4">
    <name type="scientific">Adineta ricciae</name>
    <name type="common">Rotifer</name>
    <dbReference type="NCBI Taxonomy" id="249248"/>
    <lineage>
        <taxon>Eukaryota</taxon>
        <taxon>Metazoa</taxon>
        <taxon>Spiralia</taxon>
        <taxon>Gnathifera</taxon>
        <taxon>Rotifera</taxon>
        <taxon>Eurotatoria</taxon>
        <taxon>Bdelloidea</taxon>
        <taxon>Adinetida</taxon>
        <taxon>Adinetidae</taxon>
        <taxon>Adineta</taxon>
    </lineage>
</organism>
<evidence type="ECO:0000256" key="1">
    <source>
        <dbReference type="SAM" id="Coils"/>
    </source>
</evidence>
<name>A0A815GA67_ADIRI</name>
<dbReference type="EMBL" id="CAJNOR010002750">
    <property type="protein sequence ID" value="CAF1335770.1"/>
    <property type="molecule type" value="Genomic_DNA"/>
</dbReference>
<dbReference type="AlphaFoldDB" id="A0A815GA67"/>
<protein>
    <submittedName>
        <fullName evidence="3">Uncharacterized protein</fullName>
    </submittedName>
</protein>
<evidence type="ECO:0000313" key="2">
    <source>
        <dbReference type="EMBL" id="CAF1006238.1"/>
    </source>
</evidence>
<feature type="coiled-coil region" evidence="1">
    <location>
        <begin position="42"/>
        <end position="90"/>
    </location>
</feature>